<evidence type="ECO:0000313" key="2">
    <source>
        <dbReference type="Proteomes" id="UP000502996"/>
    </source>
</evidence>
<dbReference type="InterPro" id="IPR017686">
    <property type="entry name" value="Phg/plasmid-like_prot"/>
</dbReference>
<dbReference type="EMBL" id="CP049257">
    <property type="protein sequence ID" value="QIG42062.1"/>
    <property type="molecule type" value="Genomic_DNA"/>
</dbReference>
<reference evidence="1 2" key="1">
    <citation type="submission" date="2020-02" db="EMBL/GenBank/DDBJ databases">
        <title>Full genome sequence of Nocardioides sp. R-3366.</title>
        <authorList>
            <person name="Im W.-T."/>
        </authorList>
    </citation>
    <scope>NUCLEOTIDE SEQUENCE [LARGE SCALE GENOMIC DNA]</scope>
    <source>
        <strain evidence="1 2">R-3366</strain>
    </source>
</reference>
<dbReference type="KEGG" id="nano:G5V58_04100"/>
<proteinExistence type="predicted"/>
<dbReference type="AlphaFoldDB" id="A0A6G6WA08"/>
<accession>A0A6G6WA08</accession>
<gene>
    <name evidence="1" type="ORF">G5V58_04100</name>
</gene>
<protein>
    <submittedName>
        <fullName evidence="1">DUF932 domain-containing protein</fullName>
    </submittedName>
</protein>
<name>A0A6G6WA08_9ACTN</name>
<sequence>MSKETLEHLNTHTLIGNTDHRGTAWHYRAEHQGVESNHYPGPIPVSDVERRLFSWEAVSRQIAVETPTDVTTMTHLSSAGSPVRWDVVEDRQAICRDDNNAVMGIFAPGYAMHQYREWLLGTVANLLDDDLSISSAGLLRGGAVAWVEVSVPESITTPQGVIFRPNLLATTSFDGSTATTYKRTITDVVCDNTRETALAEKGQAYKVKHSRHSRTHLMAARDALSMVHTIADSFAREVAHLCEVKVPDPAWSSFLDTYVPRVGADGRALTGRSLTLADKKRDLLDNLYRYDDRVAPWSGTAHGALQAVNTYEHHENPVRGTSRPERNMLRTIAGDFGRVDQEAWSTLQAVLA</sequence>
<organism evidence="1 2">
    <name type="scientific">Nocardioides anomalus</name>
    <dbReference type="NCBI Taxonomy" id="2712223"/>
    <lineage>
        <taxon>Bacteria</taxon>
        <taxon>Bacillati</taxon>
        <taxon>Actinomycetota</taxon>
        <taxon>Actinomycetes</taxon>
        <taxon>Propionibacteriales</taxon>
        <taxon>Nocardioidaceae</taxon>
        <taxon>Nocardioides</taxon>
    </lineage>
</organism>
<dbReference type="InterPro" id="IPR026325">
    <property type="entry name" value="DUF932"/>
</dbReference>
<dbReference type="NCBIfam" id="TIGR03299">
    <property type="entry name" value="LGT_TIGR03299"/>
    <property type="match status" value="1"/>
</dbReference>
<evidence type="ECO:0000313" key="1">
    <source>
        <dbReference type="EMBL" id="QIG42062.1"/>
    </source>
</evidence>
<dbReference type="Proteomes" id="UP000502996">
    <property type="component" value="Chromosome"/>
</dbReference>
<dbReference type="Pfam" id="PF06067">
    <property type="entry name" value="DUF932"/>
    <property type="match status" value="1"/>
</dbReference>
<dbReference type="RefSeq" id="WP_165229001.1">
    <property type="nucleotide sequence ID" value="NZ_CP049257.1"/>
</dbReference>
<keyword evidence="2" id="KW-1185">Reference proteome</keyword>